<proteinExistence type="predicted"/>
<comment type="caution">
    <text evidence="1">The sequence shown here is derived from an EMBL/GenBank/DDBJ whole genome shotgun (WGS) entry which is preliminary data.</text>
</comment>
<reference evidence="1 2" key="1">
    <citation type="submission" date="2018-03" db="EMBL/GenBank/DDBJ databases">
        <title>Genomic Encyclopedia of Archaeal and Bacterial Type Strains, Phase II (KMG-II): from individual species to whole genera.</title>
        <authorList>
            <person name="Goeker M."/>
        </authorList>
    </citation>
    <scope>NUCLEOTIDE SEQUENCE [LARGE SCALE GENOMIC DNA]</scope>
    <source>
        <strain evidence="1 2">DSM 28229</strain>
    </source>
</reference>
<evidence type="ECO:0000313" key="1">
    <source>
        <dbReference type="EMBL" id="PWJ40233.1"/>
    </source>
</evidence>
<protein>
    <submittedName>
        <fullName evidence="1">Uncharacterized protein</fullName>
    </submittedName>
</protein>
<dbReference type="RefSeq" id="WP_109620794.1">
    <property type="nucleotide sequence ID" value="NZ_QGDO01000005.1"/>
</dbReference>
<gene>
    <name evidence="1" type="ORF">BC781_105301</name>
</gene>
<name>A0A315Z7B3_SEDFL</name>
<organism evidence="1 2">
    <name type="scientific">Sediminitomix flava</name>
    <dbReference type="NCBI Taxonomy" id="379075"/>
    <lineage>
        <taxon>Bacteria</taxon>
        <taxon>Pseudomonadati</taxon>
        <taxon>Bacteroidota</taxon>
        <taxon>Cytophagia</taxon>
        <taxon>Cytophagales</taxon>
        <taxon>Flammeovirgaceae</taxon>
        <taxon>Sediminitomix</taxon>
    </lineage>
</organism>
<dbReference type="EMBL" id="QGDO01000005">
    <property type="protein sequence ID" value="PWJ40233.1"/>
    <property type="molecule type" value="Genomic_DNA"/>
</dbReference>
<accession>A0A315Z7B3</accession>
<dbReference type="Proteomes" id="UP000245535">
    <property type="component" value="Unassembled WGS sequence"/>
</dbReference>
<dbReference type="AlphaFoldDB" id="A0A315Z7B3"/>
<evidence type="ECO:0000313" key="2">
    <source>
        <dbReference type="Proteomes" id="UP000245535"/>
    </source>
</evidence>
<sequence length="87" mass="9725">MKFENAISQLNEDFSTNPLVLTAPMGHAGSNKRLKDLADAAVEDHKNTGKSFEVYEKELISLLNAHEVKNIEGLTEQFEGFWEVSSN</sequence>
<keyword evidence="2" id="KW-1185">Reference proteome</keyword>